<dbReference type="InterPro" id="IPR007398">
    <property type="entry name" value="BioG"/>
</dbReference>
<name>A0A1E7NIZ8_CAMJU</name>
<evidence type="ECO:0000313" key="2">
    <source>
        <dbReference type="EMBL" id="RTJ95122.1"/>
    </source>
</evidence>
<reference evidence="2" key="2">
    <citation type="journal article" date="2019" name="Appl. Environ. Microbiol.">
        <title>Population genetics and characterization of Campylobacter jejuni isolates in western jackdaws and game birds in Finland.</title>
        <authorList>
            <person name="Kovanen S."/>
            <person name="Rossi M."/>
            <person name="Pohja-Mykra M."/>
            <person name="Nieminen T."/>
            <person name="Raunio-Saarnisto M."/>
            <person name="Sauvala M."/>
            <person name="Fredriksson-Ahomaa M."/>
            <person name="Hanninen M.L."/>
            <person name="Kivisto R."/>
        </authorList>
    </citation>
    <scope>NUCLEOTIDE SEQUENCE [LARGE SCALE GENOMIC DNA]</scope>
    <source>
        <strain evidence="2">CB296</strain>
    </source>
</reference>
<organism evidence="2 3">
    <name type="scientific">Campylobacter jejuni</name>
    <dbReference type="NCBI Taxonomy" id="197"/>
    <lineage>
        <taxon>Bacteria</taxon>
        <taxon>Pseudomonadati</taxon>
        <taxon>Campylobacterota</taxon>
        <taxon>Epsilonproteobacteria</taxon>
        <taxon>Campylobacterales</taxon>
        <taxon>Campylobacteraceae</taxon>
        <taxon>Campylobacter</taxon>
    </lineage>
</organism>
<dbReference type="EMBL" id="MJVJ01000046">
    <property type="protein sequence ID" value="OEV49462.1"/>
    <property type="molecule type" value="Genomic_DNA"/>
</dbReference>
<dbReference type="EMBL" id="PRCK01000005">
    <property type="protein sequence ID" value="RTJ95122.1"/>
    <property type="molecule type" value="Genomic_DNA"/>
</dbReference>
<dbReference type="Proteomes" id="UP000287237">
    <property type="component" value="Unassembled WGS sequence"/>
</dbReference>
<evidence type="ECO:0000313" key="1">
    <source>
        <dbReference type="EMBL" id="OEV49462.1"/>
    </source>
</evidence>
<reference evidence="1 4" key="1">
    <citation type="submission" date="2016-09" db="EMBL/GenBank/DDBJ databases">
        <title>Campylobacter from American crows.</title>
        <authorList>
            <person name="Weis A.M."/>
            <person name="Weimer B.C."/>
            <person name="Townsend A.K."/>
            <person name="Taff C."/>
        </authorList>
    </citation>
    <scope>NUCLEOTIDE SEQUENCE [LARGE SCALE GENOMIC DNA]</scope>
    <source>
        <strain evidence="1 4">BCW_3791</strain>
    </source>
</reference>
<sequence>MKYEFLCKNPDSKKLIVVFGGFASHSSHFSHLKSDKNVILFYDYENFDLNFDFKAFDELFLIAFSMGVCVANRLLKELNFKQKIAINGTNLGIDKSKGIHPTIFKKTLQNFKLEHFKEVLFEECKSLAKDFIFKDEKALKIELEKLFDFALVKQEENLLWDKVYSSKKDEIFPPNALKNAFSKLIFLNEPHFAFFHFKTWDEL</sequence>
<evidence type="ECO:0000313" key="3">
    <source>
        <dbReference type="Proteomes" id="UP000287237"/>
    </source>
</evidence>
<protein>
    <submittedName>
        <fullName evidence="2">DUF452 domain-containing protein</fullName>
    </submittedName>
</protein>
<evidence type="ECO:0000313" key="4">
    <source>
        <dbReference type="Proteomes" id="UP000865560"/>
    </source>
</evidence>
<dbReference type="Proteomes" id="UP000865560">
    <property type="component" value="Unassembled WGS sequence"/>
</dbReference>
<gene>
    <name evidence="1" type="ORF">AJY60_02025</name>
    <name evidence="2" type="ORF">C3H42_06255</name>
</gene>
<dbReference type="RefSeq" id="WP_052790049.1">
    <property type="nucleotide sequence ID" value="NZ_CUVU01000004.1"/>
</dbReference>
<comment type="caution">
    <text evidence="2">The sequence shown here is derived from an EMBL/GenBank/DDBJ whole genome shotgun (WGS) entry which is preliminary data.</text>
</comment>
<dbReference type="ESTHER" id="camju-a0a0e1zwq4">
    <property type="family name" value="BioG_Pimeloyl-ACP-methyl-esterase"/>
</dbReference>
<proteinExistence type="predicted"/>
<dbReference type="AlphaFoldDB" id="A0A1E7NIZ8"/>
<accession>A0A1E7NIZ8</accession>
<dbReference type="Pfam" id="PF04301">
    <property type="entry name" value="BioG"/>
    <property type="match status" value="1"/>
</dbReference>